<reference evidence="9 10" key="1">
    <citation type="journal article" date="2016" name="Mol. Biol. Evol.">
        <title>Comparative Genomics of Early-Diverging Mushroom-Forming Fungi Provides Insights into the Origins of Lignocellulose Decay Capabilities.</title>
        <authorList>
            <person name="Nagy L.G."/>
            <person name="Riley R."/>
            <person name="Tritt A."/>
            <person name="Adam C."/>
            <person name="Daum C."/>
            <person name="Floudas D."/>
            <person name="Sun H."/>
            <person name="Yadav J.S."/>
            <person name="Pangilinan J."/>
            <person name="Larsson K.H."/>
            <person name="Matsuura K."/>
            <person name="Barry K."/>
            <person name="Labutti K."/>
            <person name="Kuo R."/>
            <person name="Ohm R.A."/>
            <person name="Bhattacharya S.S."/>
            <person name="Shirouzu T."/>
            <person name="Yoshinaga Y."/>
            <person name="Martin F.M."/>
            <person name="Grigoriev I.V."/>
            <person name="Hibbett D.S."/>
        </authorList>
    </citation>
    <scope>NUCLEOTIDE SEQUENCE [LARGE SCALE GENOMIC DNA]</scope>
    <source>
        <strain evidence="9 10">TUFC12733</strain>
    </source>
</reference>
<evidence type="ECO:0000256" key="7">
    <source>
        <dbReference type="SAM" id="MobiDB-lite"/>
    </source>
</evidence>
<keyword evidence="3" id="KW-0732">Signal</keyword>
<keyword evidence="4" id="KW-1133">Transmembrane helix</keyword>
<evidence type="ECO:0000259" key="8">
    <source>
        <dbReference type="PROSITE" id="PS51212"/>
    </source>
</evidence>
<dbReference type="AlphaFoldDB" id="A0A167LYX0"/>
<evidence type="ECO:0000256" key="5">
    <source>
        <dbReference type="ARBA" id="ARBA00023136"/>
    </source>
</evidence>
<dbReference type="PROSITE" id="PS51212">
    <property type="entry name" value="WSC"/>
    <property type="match status" value="4"/>
</dbReference>
<organism evidence="9 10">
    <name type="scientific">Calocera viscosa (strain TUFC12733)</name>
    <dbReference type="NCBI Taxonomy" id="1330018"/>
    <lineage>
        <taxon>Eukaryota</taxon>
        <taxon>Fungi</taxon>
        <taxon>Dikarya</taxon>
        <taxon>Basidiomycota</taxon>
        <taxon>Agaricomycotina</taxon>
        <taxon>Dacrymycetes</taxon>
        <taxon>Dacrymycetales</taxon>
        <taxon>Dacrymycetaceae</taxon>
        <taxon>Calocera</taxon>
    </lineage>
</organism>
<dbReference type="Pfam" id="PF03659">
    <property type="entry name" value="Glyco_hydro_71"/>
    <property type="match status" value="1"/>
</dbReference>
<feature type="domain" description="WSC" evidence="8">
    <location>
        <begin position="374"/>
        <end position="467"/>
    </location>
</feature>
<evidence type="ECO:0000313" key="10">
    <source>
        <dbReference type="Proteomes" id="UP000076738"/>
    </source>
</evidence>
<sequence>MRVSSLISSFLGLSAPDTFAPSNSLALITSNASSSHHTHNLRTRGLTWTSLGCVPDSTSARVLSGTSTASSSMSTESCQSYCFSSGYLYAGTESGSTCFCGNSVPSGLGSSSSCSTPCSGNSGETCGGNLALSLYQSGFGGSAGSTSQWVSLGCYVDASSRALTKMYADSLSMTMEWCQNYCLSAGYTFAGVEYAEECMCDNAIQTGSGQGVLATDGRCDMGCLGNTAEQCGGTWGINIWQYTTVTVSNGWTDMGCYVDASSRVLTSMYADSLSMTIEWCENYCLSSGYIYAGIEYAEECMCGNTINTGSGQGVLATDGRCNMGCLGNTAEQCGGTWGIQIYKYGSSSTSTTTTMTTATTTTTATTASASPSQTWVNLGCRVDVSARALSGYAMQSSSMTVEVCQNYCSGNGFQLAGLENGDECWCGNSFSNNGGGQAASTDCSTACAGNSAEICGGGWRLSVYTLSTAASVTSVASSTTTSSTTTSSTVTSSTTTSSTTSSTAAVQTTGLTTNKVVVAHHIVGNTYPYTQSNWASDIALAQASGIDAFALNYGSDSWEPGQLASAYAAASSTSFKLFLSADMSSLSGASTGDAQNLANQVALYRNHPSQLYLNGGMVLSTFSGESSYFGQGSVNSGWQSVLNMIGGSITFIPSFFVDPSQFGNYPVMNGAFNWNGGWPSGDQDITYTTDQQWLSGLNGKLYMAAISPNFFTHYSYKNFLYKNDDNLFATRWEMLIANRNQVAIAEIISWNDYGESHYVGPIEGAMPDGTTWVDGFPHTAWLDLNNYYAFAFKYGFYPPITQDKIYIYGRPNPVYASACCDSYGPPSGYTWEVDDFYIVVLATSPGSLILSTPPSGSGASPTSSNANPTTVNINAGVNKFSQGLVVGSGMRATLYRSGQQIVDVNPSDFTFSGSPQQYNFNVYVAMGSS</sequence>
<feature type="domain" description="WSC" evidence="8">
    <location>
        <begin position="148"/>
        <end position="243"/>
    </location>
</feature>
<comment type="subcellular location">
    <subcellularLocation>
        <location evidence="1">Membrane</location>
        <topology evidence="1">Single-pass membrane protein</topology>
    </subcellularLocation>
</comment>
<gene>
    <name evidence="9" type="ORF">CALVIDRAFT_564063</name>
</gene>
<keyword evidence="6" id="KW-0325">Glycoprotein</keyword>
<keyword evidence="2" id="KW-0812">Transmembrane</keyword>
<dbReference type="PANTHER" id="PTHR24269:SF16">
    <property type="entry name" value="PROTEIN SLG1"/>
    <property type="match status" value="1"/>
</dbReference>
<evidence type="ECO:0000313" key="9">
    <source>
        <dbReference type="EMBL" id="KZO96175.1"/>
    </source>
</evidence>
<dbReference type="Gene3D" id="3.20.20.80">
    <property type="entry name" value="Glycosidases"/>
    <property type="match status" value="1"/>
</dbReference>
<dbReference type="SMART" id="SM00321">
    <property type="entry name" value="WSC"/>
    <property type="match status" value="4"/>
</dbReference>
<evidence type="ECO:0000256" key="1">
    <source>
        <dbReference type="ARBA" id="ARBA00004167"/>
    </source>
</evidence>
<dbReference type="GO" id="GO:0005886">
    <property type="term" value="C:plasma membrane"/>
    <property type="evidence" value="ECO:0007669"/>
    <property type="project" value="TreeGrafter"/>
</dbReference>
<evidence type="ECO:0000256" key="6">
    <source>
        <dbReference type="ARBA" id="ARBA00023180"/>
    </source>
</evidence>
<protein>
    <submittedName>
        <fullName evidence="9">Glycoside hydrolase family 71 protein</fullName>
    </submittedName>
</protein>
<feature type="domain" description="WSC" evidence="8">
    <location>
        <begin position="250"/>
        <end position="345"/>
    </location>
</feature>
<feature type="domain" description="WSC" evidence="8">
    <location>
        <begin position="47"/>
        <end position="138"/>
    </location>
</feature>
<evidence type="ECO:0000256" key="2">
    <source>
        <dbReference type="ARBA" id="ARBA00022692"/>
    </source>
</evidence>
<dbReference type="InterPro" id="IPR051836">
    <property type="entry name" value="Kremen_rcpt"/>
</dbReference>
<dbReference type="STRING" id="1330018.A0A167LYX0"/>
<dbReference type="EMBL" id="KV417285">
    <property type="protein sequence ID" value="KZO96175.1"/>
    <property type="molecule type" value="Genomic_DNA"/>
</dbReference>
<evidence type="ECO:0000256" key="4">
    <source>
        <dbReference type="ARBA" id="ARBA00022989"/>
    </source>
</evidence>
<keyword evidence="5" id="KW-0472">Membrane</keyword>
<keyword evidence="10" id="KW-1185">Reference proteome</keyword>
<dbReference type="Pfam" id="PF01822">
    <property type="entry name" value="WSC"/>
    <property type="match status" value="4"/>
</dbReference>
<dbReference type="InterPro" id="IPR005197">
    <property type="entry name" value="Glyco_hydro_71"/>
</dbReference>
<dbReference type="GO" id="GO:0051118">
    <property type="term" value="F:glucan endo-1,3-alpha-glucosidase activity"/>
    <property type="evidence" value="ECO:0007669"/>
    <property type="project" value="InterPro"/>
</dbReference>
<evidence type="ECO:0000256" key="3">
    <source>
        <dbReference type="ARBA" id="ARBA00022729"/>
    </source>
</evidence>
<feature type="region of interest" description="Disordered" evidence="7">
    <location>
        <begin position="479"/>
        <end position="501"/>
    </location>
</feature>
<accession>A0A167LYX0</accession>
<dbReference type="Proteomes" id="UP000076738">
    <property type="component" value="Unassembled WGS sequence"/>
</dbReference>
<keyword evidence="9" id="KW-0378">Hydrolase</keyword>
<dbReference type="OrthoDB" id="3257981at2759"/>
<dbReference type="CDD" id="cd11577">
    <property type="entry name" value="GH71"/>
    <property type="match status" value="1"/>
</dbReference>
<proteinExistence type="predicted"/>
<dbReference type="InterPro" id="IPR002889">
    <property type="entry name" value="WSC_carb-bd"/>
</dbReference>
<name>A0A167LYX0_CALVF</name>
<dbReference type="PANTHER" id="PTHR24269">
    <property type="entry name" value="KREMEN PROTEIN"/>
    <property type="match status" value="1"/>
</dbReference>